<gene>
    <name evidence="3" type="ORF">B0T21DRAFT_414393</name>
</gene>
<feature type="compositionally biased region" description="Basic and acidic residues" evidence="1">
    <location>
        <begin position="194"/>
        <end position="203"/>
    </location>
</feature>
<feature type="compositionally biased region" description="Basic and acidic residues" evidence="1">
    <location>
        <begin position="161"/>
        <end position="172"/>
    </location>
</feature>
<protein>
    <submittedName>
        <fullName evidence="3">Uncharacterized protein</fullName>
    </submittedName>
</protein>
<feature type="compositionally biased region" description="Basic and acidic residues" evidence="1">
    <location>
        <begin position="254"/>
        <end position="263"/>
    </location>
</feature>
<feature type="compositionally biased region" description="Polar residues" evidence="1">
    <location>
        <begin position="229"/>
        <end position="252"/>
    </location>
</feature>
<organism evidence="3 4">
    <name type="scientific">Apiosordaria backusii</name>
    <dbReference type="NCBI Taxonomy" id="314023"/>
    <lineage>
        <taxon>Eukaryota</taxon>
        <taxon>Fungi</taxon>
        <taxon>Dikarya</taxon>
        <taxon>Ascomycota</taxon>
        <taxon>Pezizomycotina</taxon>
        <taxon>Sordariomycetes</taxon>
        <taxon>Sordariomycetidae</taxon>
        <taxon>Sordariales</taxon>
        <taxon>Lasiosphaeriaceae</taxon>
        <taxon>Apiosordaria</taxon>
    </lineage>
</organism>
<reference evidence="3" key="1">
    <citation type="submission" date="2023-06" db="EMBL/GenBank/DDBJ databases">
        <title>Genome-scale phylogeny and comparative genomics of the fungal order Sordariales.</title>
        <authorList>
            <consortium name="Lawrence Berkeley National Laboratory"/>
            <person name="Hensen N."/>
            <person name="Bonometti L."/>
            <person name="Westerberg I."/>
            <person name="Brannstrom I.O."/>
            <person name="Guillou S."/>
            <person name="Cros-Aarteil S."/>
            <person name="Calhoun S."/>
            <person name="Haridas S."/>
            <person name="Kuo A."/>
            <person name="Mondo S."/>
            <person name="Pangilinan J."/>
            <person name="Riley R."/>
            <person name="Labutti K."/>
            <person name="Andreopoulos B."/>
            <person name="Lipzen A."/>
            <person name="Chen C."/>
            <person name="Yanf M."/>
            <person name="Daum C."/>
            <person name="Ng V."/>
            <person name="Clum A."/>
            <person name="Steindorff A."/>
            <person name="Ohm R."/>
            <person name="Martin F."/>
            <person name="Silar P."/>
            <person name="Natvig D."/>
            <person name="Lalanne C."/>
            <person name="Gautier V."/>
            <person name="Ament-Velasquez S.L."/>
            <person name="Kruys A."/>
            <person name="Hutchinson M.I."/>
            <person name="Powell A.J."/>
            <person name="Barry K."/>
            <person name="Miller A.N."/>
            <person name="Grigoriev I.V."/>
            <person name="Debuchy R."/>
            <person name="Gladieux P."/>
            <person name="Thoren M.H."/>
            <person name="Johannesson H."/>
        </authorList>
    </citation>
    <scope>NUCLEOTIDE SEQUENCE</scope>
    <source>
        <strain evidence="3">CBS 540.89</strain>
    </source>
</reference>
<dbReference type="Proteomes" id="UP001172159">
    <property type="component" value="Unassembled WGS sequence"/>
</dbReference>
<evidence type="ECO:0000313" key="4">
    <source>
        <dbReference type="Proteomes" id="UP001172159"/>
    </source>
</evidence>
<dbReference type="AlphaFoldDB" id="A0AA40E192"/>
<feature type="compositionally biased region" description="Polar residues" evidence="1">
    <location>
        <begin position="123"/>
        <end position="137"/>
    </location>
</feature>
<comment type="caution">
    <text evidence="3">The sequence shown here is derived from an EMBL/GenBank/DDBJ whole genome shotgun (WGS) entry which is preliminary data.</text>
</comment>
<evidence type="ECO:0000313" key="3">
    <source>
        <dbReference type="EMBL" id="KAK0721207.1"/>
    </source>
</evidence>
<keyword evidence="2" id="KW-1133">Transmembrane helix</keyword>
<keyword evidence="4" id="KW-1185">Reference proteome</keyword>
<feature type="compositionally biased region" description="Low complexity" evidence="1">
    <location>
        <begin position="138"/>
        <end position="160"/>
    </location>
</feature>
<evidence type="ECO:0000256" key="1">
    <source>
        <dbReference type="SAM" id="MobiDB-lite"/>
    </source>
</evidence>
<feature type="transmembrane region" description="Helical" evidence="2">
    <location>
        <begin position="28"/>
        <end position="48"/>
    </location>
</feature>
<name>A0AA40E192_9PEZI</name>
<accession>A0AA40E192</accession>
<dbReference type="EMBL" id="JAUKTV010000012">
    <property type="protein sequence ID" value="KAK0721207.1"/>
    <property type="molecule type" value="Genomic_DNA"/>
</dbReference>
<feature type="region of interest" description="Disordered" evidence="1">
    <location>
        <begin position="106"/>
        <end position="298"/>
    </location>
</feature>
<sequence length="298" mass="31973">MLCLLPSPTTSILSVTMAQQYNGNLGAILTGVCIFIIVFVAACTIFKTGCFGRWRPRRAATIRLPLPVSNDRNRPARTPWSHHIGLRDVRNSGNIFYSVNLWREGVSNSSSSGKRQTKKHPSNRGSSSAPSHSRTGVSSSSKESSSSKNGESSSKKGASCSKEKPYKKEPSPKEPSPSKQGTSSSRRLSSIIEASDREHEPSRSSHKPSSSAKGSSKKGSSQHQVTEEAPSSKSKATSDRASSTKDGSQQQAPAEKDTPKETPVDGTLEDVPEEASVKETPGAEVAQSDEWSIEELSN</sequence>
<keyword evidence="2" id="KW-0812">Transmembrane</keyword>
<evidence type="ECO:0000256" key="2">
    <source>
        <dbReference type="SAM" id="Phobius"/>
    </source>
</evidence>
<proteinExistence type="predicted"/>
<feature type="compositionally biased region" description="Low complexity" evidence="1">
    <location>
        <begin position="207"/>
        <end position="221"/>
    </location>
</feature>
<keyword evidence="2" id="KW-0472">Membrane</keyword>